<gene>
    <name evidence="2" type="ORF">O3P69_001223</name>
</gene>
<reference evidence="2 3" key="1">
    <citation type="submission" date="2023-03" db="EMBL/GenBank/DDBJ databases">
        <title>High-quality genome of Scylla paramamosain provides insights in environmental adaptation.</title>
        <authorList>
            <person name="Zhang L."/>
        </authorList>
    </citation>
    <scope>NUCLEOTIDE SEQUENCE [LARGE SCALE GENOMIC DNA]</scope>
    <source>
        <strain evidence="2">LZ_2023a</strain>
        <tissue evidence="2">Muscle</tissue>
    </source>
</reference>
<dbReference type="EMBL" id="JARAKH010000008">
    <property type="protein sequence ID" value="KAK8401982.1"/>
    <property type="molecule type" value="Genomic_DNA"/>
</dbReference>
<dbReference type="AlphaFoldDB" id="A0AAW0UPA9"/>
<dbReference type="Proteomes" id="UP001487740">
    <property type="component" value="Unassembled WGS sequence"/>
</dbReference>
<keyword evidence="3" id="KW-1185">Reference proteome</keyword>
<evidence type="ECO:0000313" key="2">
    <source>
        <dbReference type="EMBL" id="KAK8401982.1"/>
    </source>
</evidence>
<evidence type="ECO:0000256" key="1">
    <source>
        <dbReference type="SAM" id="MobiDB-lite"/>
    </source>
</evidence>
<proteinExistence type="predicted"/>
<protein>
    <submittedName>
        <fullName evidence="2">Uncharacterized protein</fullName>
    </submittedName>
</protein>
<evidence type="ECO:0000313" key="3">
    <source>
        <dbReference type="Proteomes" id="UP001487740"/>
    </source>
</evidence>
<feature type="region of interest" description="Disordered" evidence="1">
    <location>
        <begin position="130"/>
        <end position="202"/>
    </location>
</feature>
<organism evidence="2 3">
    <name type="scientific">Scylla paramamosain</name>
    <name type="common">Mud crab</name>
    <dbReference type="NCBI Taxonomy" id="85552"/>
    <lineage>
        <taxon>Eukaryota</taxon>
        <taxon>Metazoa</taxon>
        <taxon>Ecdysozoa</taxon>
        <taxon>Arthropoda</taxon>
        <taxon>Crustacea</taxon>
        <taxon>Multicrustacea</taxon>
        <taxon>Malacostraca</taxon>
        <taxon>Eumalacostraca</taxon>
        <taxon>Eucarida</taxon>
        <taxon>Decapoda</taxon>
        <taxon>Pleocyemata</taxon>
        <taxon>Brachyura</taxon>
        <taxon>Eubrachyura</taxon>
        <taxon>Portunoidea</taxon>
        <taxon>Portunidae</taxon>
        <taxon>Portuninae</taxon>
        <taxon>Scylla</taxon>
    </lineage>
</organism>
<feature type="region of interest" description="Disordered" evidence="1">
    <location>
        <begin position="223"/>
        <end position="250"/>
    </location>
</feature>
<comment type="caution">
    <text evidence="2">The sequence shown here is derived from an EMBL/GenBank/DDBJ whole genome shotgun (WGS) entry which is preliminary data.</text>
</comment>
<feature type="compositionally biased region" description="Basic residues" evidence="1">
    <location>
        <begin position="232"/>
        <end position="246"/>
    </location>
</feature>
<name>A0AAW0UPA9_SCYPA</name>
<sequence length="265" mass="29588">MIPSFAMRTVSTLNTPVGKLVARKRPNVSHNLNQLLVDFRVQQYMELFLQGMMAQQHLPLEAMEVEYDSDDTEVIDITLEGNEDDEGEEEEEGSITPSIYELDIEDVTSPQLGRRRRTTAAVAAATVAATTAASVHQPGNSEGEEADEEGSRSPIIQELSFEDVRIPQFGRRTPPPVEAAAQQQDSREGSQMENTGNPEIRRPATVQDADLEEEQQEIQGLQGLHSEQQQQRNHHSLRSHSMHRPPLKGFTVHTPHLPLLLCATR</sequence>
<accession>A0AAW0UPA9</accession>